<name>A0ABD6X307_PHODM</name>
<feature type="region of interest" description="Disordered" evidence="1">
    <location>
        <begin position="191"/>
        <end position="215"/>
    </location>
</feature>
<comment type="caution">
    <text evidence="2">The sequence shown here is derived from an EMBL/GenBank/DDBJ whole genome shotgun (WGS) entry which is preliminary data.</text>
</comment>
<dbReference type="RefSeq" id="WP_107200422.1">
    <property type="nucleotide sequence ID" value="NZ_PYMM01000005.1"/>
</dbReference>
<dbReference type="EMBL" id="PYMM01000005">
    <property type="protein sequence ID" value="PSU16837.1"/>
    <property type="molecule type" value="Genomic_DNA"/>
</dbReference>
<evidence type="ECO:0000313" key="2">
    <source>
        <dbReference type="EMBL" id="PSU16837.1"/>
    </source>
</evidence>
<reference evidence="2 3" key="1">
    <citation type="submission" date="2018-03" db="EMBL/GenBank/DDBJ databases">
        <title>Whole genome sequencing of Histamine producing bacteria.</title>
        <authorList>
            <person name="Butler K."/>
        </authorList>
    </citation>
    <scope>NUCLEOTIDE SEQUENCE [LARGE SCALE GENOMIC DNA]</scope>
    <source>
        <strain evidence="2 3">BT-6</strain>
    </source>
</reference>
<evidence type="ECO:0000256" key="1">
    <source>
        <dbReference type="SAM" id="MobiDB-lite"/>
    </source>
</evidence>
<proteinExistence type="predicted"/>
<dbReference type="AlphaFoldDB" id="A0ABD6X307"/>
<dbReference type="Proteomes" id="UP000241404">
    <property type="component" value="Unassembled WGS sequence"/>
</dbReference>
<accession>A0ABD6X307</accession>
<sequence>MPSSLVKKCSCDARADCIHTVTLSSSSFSKVYQYTQCSFTQDIYTVDKDGNGIDVSVSIIKKNKQSACLPRCGSGVIFNDFGDGFYNPLNEGMNNVTLKYRGKESVPSAIEFINAIVLADKFAIKPSDYRLQVFECAGRFENEKLFYSQSGVVYNNTSGGLNVVDTVLHVYPKAEFELSLNFSYEGHTSTYTDEERKEKRREYNSNKNAAKRKSKRNLHKGWTIYTPKFKQENEFKIEGEASFSFGDKNKKYTKDLFSRKNINDKNKLNIIDKGFDTIHQFSSMFSSGKGKFNLIETIIKPPAIGLSGSGEINPNNEQYNIEKRLKVKLEPLIGVSLTLDLIQALAAYFKIDSLVSSAREKISCDDNSLNCADLRCDLIAETKINTEFVVTSKNDVKDITMSGKTSGEIALNLDSNLATHYEVLNVNGFFEIGADIKAKAIYEFSRVGDKLVLIFYHDGVEADVVMKCKFNVNKENSSSKKKSIGSPNVSSSVKKWVLYDKLPKEKSKYKIEI</sequence>
<organism evidence="2 3">
    <name type="scientific">Photobacterium damselae</name>
    <dbReference type="NCBI Taxonomy" id="38293"/>
    <lineage>
        <taxon>Bacteria</taxon>
        <taxon>Pseudomonadati</taxon>
        <taxon>Pseudomonadota</taxon>
        <taxon>Gammaproteobacteria</taxon>
        <taxon>Vibrionales</taxon>
        <taxon>Vibrionaceae</taxon>
        <taxon>Photobacterium</taxon>
    </lineage>
</organism>
<protein>
    <submittedName>
        <fullName evidence="2">Uncharacterized protein</fullName>
    </submittedName>
</protein>
<gene>
    <name evidence="2" type="ORF">CTM90_10215</name>
</gene>
<evidence type="ECO:0000313" key="3">
    <source>
        <dbReference type="Proteomes" id="UP000241404"/>
    </source>
</evidence>
<feature type="compositionally biased region" description="Basic and acidic residues" evidence="1">
    <location>
        <begin position="193"/>
        <end position="204"/>
    </location>
</feature>